<dbReference type="OrthoDB" id="149356at2"/>
<dbReference type="GO" id="GO:0005829">
    <property type="term" value="C:cytosol"/>
    <property type="evidence" value="ECO:0007669"/>
    <property type="project" value="TreeGrafter"/>
</dbReference>
<keyword evidence="2" id="KW-0479">Metal-binding</keyword>
<dbReference type="EMBL" id="BIFQ01000001">
    <property type="protein sequence ID" value="GCE03784.1"/>
    <property type="molecule type" value="Genomic_DNA"/>
</dbReference>
<evidence type="ECO:0000313" key="4">
    <source>
        <dbReference type="EMBL" id="GCE03784.1"/>
    </source>
</evidence>
<gene>
    <name evidence="4" type="ORF">KDAU_11130</name>
</gene>
<dbReference type="Gene3D" id="3.40.630.10">
    <property type="entry name" value="Zn peptidases"/>
    <property type="match status" value="1"/>
</dbReference>
<evidence type="ECO:0000313" key="5">
    <source>
        <dbReference type="Proteomes" id="UP000287224"/>
    </source>
</evidence>
<evidence type="ECO:0000256" key="3">
    <source>
        <dbReference type="ARBA" id="ARBA00022801"/>
    </source>
</evidence>
<dbReference type="GO" id="GO:0009089">
    <property type="term" value="P:lysine biosynthetic process via diaminopimelate"/>
    <property type="evidence" value="ECO:0007669"/>
    <property type="project" value="TreeGrafter"/>
</dbReference>
<evidence type="ECO:0000256" key="1">
    <source>
        <dbReference type="ARBA" id="ARBA00022670"/>
    </source>
</evidence>
<dbReference type="InterPro" id="IPR051458">
    <property type="entry name" value="Cyt/Met_Dipeptidase"/>
</dbReference>
<evidence type="ECO:0008006" key="6">
    <source>
        <dbReference type="Google" id="ProtNLM"/>
    </source>
</evidence>
<dbReference type="GO" id="GO:0046872">
    <property type="term" value="F:metal ion binding"/>
    <property type="evidence" value="ECO:0007669"/>
    <property type="project" value="UniProtKB-KW"/>
</dbReference>
<dbReference type="GO" id="GO:0008233">
    <property type="term" value="F:peptidase activity"/>
    <property type="evidence" value="ECO:0007669"/>
    <property type="project" value="UniProtKB-KW"/>
</dbReference>
<dbReference type="RefSeq" id="WP_126595018.1">
    <property type="nucleotide sequence ID" value="NZ_BIFQ01000001.1"/>
</dbReference>
<proteinExistence type="predicted"/>
<dbReference type="PANTHER" id="PTHR43270:SF8">
    <property type="entry name" value="DI- AND TRIPEPTIDASE DUG2-RELATED"/>
    <property type="match status" value="1"/>
</dbReference>
<evidence type="ECO:0000256" key="2">
    <source>
        <dbReference type="ARBA" id="ARBA00022723"/>
    </source>
</evidence>
<accession>A0A401ZA90</accession>
<organism evidence="4 5">
    <name type="scientific">Dictyobacter aurantiacus</name>
    <dbReference type="NCBI Taxonomy" id="1936993"/>
    <lineage>
        <taxon>Bacteria</taxon>
        <taxon>Bacillati</taxon>
        <taxon>Chloroflexota</taxon>
        <taxon>Ktedonobacteria</taxon>
        <taxon>Ktedonobacterales</taxon>
        <taxon>Dictyobacteraceae</taxon>
        <taxon>Dictyobacter</taxon>
    </lineage>
</organism>
<dbReference type="GO" id="GO:0006508">
    <property type="term" value="P:proteolysis"/>
    <property type="evidence" value="ECO:0007669"/>
    <property type="project" value="UniProtKB-KW"/>
</dbReference>
<keyword evidence="3" id="KW-0378">Hydrolase</keyword>
<protein>
    <recommendedName>
        <fullName evidence="6">Peptidase M20 dimerisation domain-containing protein</fullName>
    </recommendedName>
</protein>
<dbReference type="GO" id="GO:0009014">
    <property type="term" value="F:succinyl-diaminopimelate desuccinylase activity"/>
    <property type="evidence" value="ECO:0007669"/>
    <property type="project" value="TreeGrafter"/>
</dbReference>
<keyword evidence="5" id="KW-1185">Reference proteome</keyword>
<name>A0A401ZA90_9CHLR</name>
<reference evidence="5" key="1">
    <citation type="submission" date="2018-12" db="EMBL/GenBank/DDBJ databases">
        <title>Tengunoibacter tsumagoiensis gen. nov., sp. nov., Dictyobacter kobayashii sp. nov., D. alpinus sp. nov., and D. joshuensis sp. nov. and description of Dictyobacteraceae fam. nov. within the order Ktedonobacterales isolated from Tengu-no-mugimeshi.</title>
        <authorList>
            <person name="Wang C.M."/>
            <person name="Zheng Y."/>
            <person name="Sakai Y."/>
            <person name="Toyoda A."/>
            <person name="Minakuchi Y."/>
            <person name="Abe K."/>
            <person name="Yokota A."/>
            <person name="Yabe S."/>
        </authorList>
    </citation>
    <scope>NUCLEOTIDE SEQUENCE [LARGE SCALE GENOMIC DNA]</scope>
    <source>
        <strain evidence="5">S-27</strain>
    </source>
</reference>
<dbReference type="Gene3D" id="3.30.70.360">
    <property type="match status" value="1"/>
</dbReference>
<dbReference type="PANTHER" id="PTHR43270">
    <property type="entry name" value="BETA-ALA-HIS DIPEPTIDASE"/>
    <property type="match status" value="1"/>
</dbReference>
<comment type="caution">
    <text evidence="4">The sequence shown here is derived from an EMBL/GenBank/DDBJ whole genome shotgun (WGS) entry which is preliminary data.</text>
</comment>
<sequence>MPLSSSKQILLQALDEQFPLYLHDWQSISTQIYTSPALKIQDIWLSLLRHHGFFVQYLDPRQQTLYGEYMVEAPQTLLFYIKYTPSMAMQQVAFPLLTHLAAIRAYTSERGPFPLNIKWLIDGQDDVSTITLAQLFTRHRSLLQADNCILYTTKHETGKEVIQSELLLGVKGHLQAEVSLRTAAHSIPTAYGAIAPDAAWQLIWSLGALKDAREDILLEGFYDDLQAPEDEVIASIAQLPDTSTELKQAWGTEHLLMDIQGVRQHYAYWLTPTCTITLLTSPSDPQIAVTGDRDLLPAQAHARLDFQLVPAQDPYKIFTHLQHHFATHTSYPVQCRLLSASRPITISAREPLVQRWQQAIDGAAPQPSLLLPLASDLYGYALISDQLACPTMGIALPILSDAALEEQLRVQMKQHVLFLTSYDKPTPDQSNRRSSH</sequence>
<keyword evidence="1" id="KW-0645">Protease</keyword>
<dbReference type="Proteomes" id="UP000287224">
    <property type="component" value="Unassembled WGS sequence"/>
</dbReference>
<dbReference type="AlphaFoldDB" id="A0A401ZA90"/>